<name>A0AAV2IG50_LYMST</name>
<feature type="chain" id="PRO_5043808145" evidence="3">
    <location>
        <begin position="18"/>
        <end position="414"/>
    </location>
</feature>
<dbReference type="Proteomes" id="UP001497497">
    <property type="component" value="Unassembled WGS sequence"/>
</dbReference>
<evidence type="ECO:0000256" key="1">
    <source>
        <dbReference type="SAM" id="Coils"/>
    </source>
</evidence>
<keyword evidence="5" id="KW-1185">Reference proteome</keyword>
<organism evidence="4 5">
    <name type="scientific">Lymnaea stagnalis</name>
    <name type="common">Great pond snail</name>
    <name type="synonym">Helix stagnalis</name>
    <dbReference type="NCBI Taxonomy" id="6523"/>
    <lineage>
        <taxon>Eukaryota</taxon>
        <taxon>Metazoa</taxon>
        <taxon>Spiralia</taxon>
        <taxon>Lophotrochozoa</taxon>
        <taxon>Mollusca</taxon>
        <taxon>Gastropoda</taxon>
        <taxon>Heterobranchia</taxon>
        <taxon>Euthyneura</taxon>
        <taxon>Panpulmonata</taxon>
        <taxon>Hygrophila</taxon>
        <taxon>Lymnaeoidea</taxon>
        <taxon>Lymnaeidae</taxon>
        <taxon>Lymnaea</taxon>
    </lineage>
</organism>
<evidence type="ECO:0000313" key="5">
    <source>
        <dbReference type="Proteomes" id="UP001497497"/>
    </source>
</evidence>
<reference evidence="4 5" key="1">
    <citation type="submission" date="2024-04" db="EMBL/GenBank/DDBJ databases">
        <authorList>
            <consortium name="Genoscope - CEA"/>
            <person name="William W."/>
        </authorList>
    </citation>
    <scope>NUCLEOTIDE SEQUENCE [LARGE SCALE GENOMIC DNA]</scope>
</reference>
<feature type="compositionally biased region" description="Polar residues" evidence="2">
    <location>
        <begin position="25"/>
        <end position="35"/>
    </location>
</feature>
<protein>
    <submittedName>
        <fullName evidence="4">Uncharacterized protein</fullName>
    </submittedName>
</protein>
<comment type="caution">
    <text evidence="4">The sequence shown here is derived from an EMBL/GenBank/DDBJ whole genome shotgun (WGS) entry which is preliminary data.</text>
</comment>
<gene>
    <name evidence="4" type="ORF">GSLYS_00017221001</name>
</gene>
<keyword evidence="3" id="KW-0732">Signal</keyword>
<evidence type="ECO:0000313" key="4">
    <source>
        <dbReference type="EMBL" id="CAL1543687.1"/>
    </source>
</evidence>
<keyword evidence="1" id="KW-0175">Coiled coil</keyword>
<accession>A0AAV2IG50</accession>
<evidence type="ECO:0000256" key="3">
    <source>
        <dbReference type="SAM" id="SignalP"/>
    </source>
</evidence>
<feature type="signal peptide" evidence="3">
    <location>
        <begin position="1"/>
        <end position="17"/>
    </location>
</feature>
<dbReference type="EMBL" id="CAXITT010000570">
    <property type="protein sequence ID" value="CAL1543687.1"/>
    <property type="molecule type" value="Genomic_DNA"/>
</dbReference>
<proteinExistence type="predicted"/>
<feature type="coiled-coil region" evidence="1">
    <location>
        <begin position="183"/>
        <end position="210"/>
    </location>
</feature>
<evidence type="ECO:0000256" key="2">
    <source>
        <dbReference type="SAM" id="MobiDB-lite"/>
    </source>
</evidence>
<feature type="compositionally biased region" description="Pro residues" evidence="2">
    <location>
        <begin position="41"/>
        <end position="53"/>
    </location>
</feature>
<sequence>MLSSLFVVVIALGAVAAQTYQAPTYPNPGNQAKPQASNPPASNPPANNPPANNPPASNAPTYKPSAANTPVYNAPGYNAPGYNAPGYNAPGYNAPGYNAPASYPKPSYNNGQVYAGRNVNAEVEEARRRIGDLEQYVITLSGVADDVTSKVKLVTAFAAEFQNKIYPTIQDYSKAQDKKIASFRAQIEELRTLQDDVAELSSKVDDIAKTLAANRERRSVIAGEISRLDDTDVAQNLAIGKLETLVKSEGDRLAEAANKVNNNKAKASDISDNLDKAVKVFNYEQGTSFTVTVSSAKPSVVYTFTSAFPAVPDVQWGIIGATIEDLPSGNDYKADKSYGSQGNYKSDNSYGSQGNYNDESINGRVNVTASATGATVSLVDNSDGFQISSFRVRVTATLIDSGYLEYTSKATTYY</sequence>
<feature type="region of interest" description="Disordered" evidence="2">
    <location>
        <begin position="25"/>
        <end position="67"/>
    </location>
</feature>
<dbReference type="AlphaFoldDB" id="A0AAV2IG50"/>